<reference evidence="1" key="1">
    <citation type="submission" date="2023-03" db="EMBL/GenBank/DDBJ databases">
        <title>Massive genome expansion in bonnet fungi (Mycena s.s.) driven by repeated elements and novel gene families across ecological guilds.</title>
        <authorList>
            <consortium name="Lawrence Berkeley National Laboratory"/>
            <person name="Harder C.B."/>
            <person name="Miyauchi S."/>
            <person name="Viragh M."/>
            <person name="Kuo A."/>
            <person name="Thoen E."/>
            <person name="Andreopoulos B."/>
            <person name="Lu D."/>
            <person name="Skrede I."/>
            <person name="Drula E."/>
            <person name="Henrissat B."/>
            <person name="Morin E."/>
            <person name="Kohler A."/>
            <person name="Barry K."/>
            <person name="LaButti K."/>
            <person name="Morin E."/>
            <person name="Salamov A."/>
            <person name="Lipzen A."/>
            <person name="Mereny Z."/>
            <person name="Hegedus B."/>
            <person name="Baldrian P."/>
            <person name="Stursova M."/>
            <person name="Weitz H."/>
            <person name="Taylor A."/>
            <person name="Grigoriev I.V."/>
            <person name="Nagy L.G."/>
            <person name="Martin F."/>
            <person name="Kauserud H."/>
        </authorList>
    </citation>
    <scope>NUCLEOTIDE SEQUENCE</scope>
    <source>
        <strain evidence="1">CBHHK002</strain>
    </source>
</reference>
<evidence type="ECO:0000313" key="2">
    <source>
        <dbReference type="Proteomes" id="UP001218218"/>
    </source>
</evidence>
<comment type="caution">
    <text evidence="1">The sequence shown here is derived from an EMBL/GenBank/DDBJ whole genome shotgun (WGS) entry which is preliminary data.</text>
</comment>
<dbReference type="EMBL" id="JARIHO010000004">
    <property type="protein sequence ID" value="KAJ7362672.1"/>
    <property type="molecule type" value="Genomic_DNA"/>
</dbReference>
<protein>
    <submittedName>
        <fullName evidence="1">Uncharacterized protein</fullName>
    </submittedName>
</protein>
<dbReference type="Proteomes" id="UP001218218">
    <property type="component" value="Unassembled WGS sequence"/>
</dbReference>
<dbReference type="AlphaFoldDB" id="A0AAD7AM27"/>
<gene>
    <name evidence="1" type="ORF">DFH08DRAFT_1025030</name>
</gene>
<name>A0AAD7AM27_9AGAR</name>
<evidence type="ECO:0000313" key="1">
    <source>
        <dbReference type="EMBL" id="KAJ7362672.1"/>
    </source>
</evidence>
<proteinExistence type="predicted"/>
<sequence>MKLAMKRSAHKDVVDEATALLKPKEGDDEGDFVLTKLDTRIGTLRDRSIGWLVDSFHAINNKELILKSFKLCAVGPFNCSQASLTSPAALAALRDLPQTNPALHAELTGTSQPTERIVEERPFAQDEDFLGYDDESDVPVDVLISHVMSRGVAPLPAGFGVTEDGSLVRNGVAEDPEIDVSIEDLPLSVRRGKRTGKKNTLYSGDAWEDSDLIH</sequence>
<accession>A0AAD7AM27</accession>
<organism evidence="1 2">
    <name type="scientific">Mycena albidolilacea</name>
    <dbReference type="NCBI Taxonomy" id="1033008"/>
    <lineage>
        <taxon>Eukaryota</taxon>
        <taxon>Fungi</taxon>
        <taxon>Dikarya</taxon>
        <taxon>Basidiomycota</taxon>
        <taxon>Agaricomycotina</taxon>
        <taxon>Agaricomycetes</taxon>
        <taxon>Agaricomycetidae</taxon>
        <taxon>Agaricales</taxon>
        <taxon>Marasmiineae</taxon>
        <taxon>Mycenaceae</taxon>
        <taxon>Mycena</taxon>
    </lineage>
</organism>
<keyword evidence="2" id="KW-1185">Reference proteome</keyword>